<dbReference type="Pfam" id="PF09415">
    <property type="entry name" value="CENP-X"/>
    <property type="match status" value="1"/>
</dbReference>
<evidence type="ECO:0000256" key="1">
    <source>
        <dbReference type="ARBA" id="ARBA00004123"/>
    </source>
</evidence>
<dbReference type="GeneID" id="10026469"/>
<dbReference type="GO" id="GO:0046982">
    <property type="term" value="F:protein heterodimerization activity"/>
    <property type="evidence" value="ECO:0007669"/>
    <property type="project" value="InterPro"/>
</dbReference>
<evidence type="ECO:0000256" key="5">
    <source>
        <dbReference type="ARBA" id="ARBA00023204"/>
    </source>
</evidence>
<feature type="compositionally biased region" description="Basic and acidic residues" evidence="7">
    <location>
        <begin position="78"/>
        <end position="91"/>
    </location>
</feature>
<name>E4V2E6_ARTGP</name>
<protein>
    <recommendedName>
        <fullName evidence="10">Centromere protein X</fullName>
    </recommendedName>
</protein>
<sequence length="209" mass="23362">MAPTEIKGKKAGRPQKPSVQTADAREKATKKGTEQKLPLKRRSTAGGNNQTTPSSTIPSKRQKQTKETSRTSSSISSNRDEGISEAEDRFSSEEPDFILAEIITVDGPKQHPADSKSSEPRIDYKLITTILHEVAFKKQKTRVTKDGVKLFTKYIESFVTEAVSRSIEEKRASNTAAMATLGTRTDLDHRNYLETEDLERAYPQLMLDF</sequence>
<dbReference type="GO" id="GO:0031297">
    <property type="term" value="P:replication fork processing"/>
    <property type="evidence" value="ECO:0007669"/>
    <property type="project" value="TreeGrafter"/>
</dbReference>
<dbReference type="PANTHER" id="PTHR28680">
    <property type="entry name" value="CENTROMERE PROTEIN X"/>
    <property type="match status" value="1"/>
</dbReference>
<evidence type="ECO:0000256" key="7">
    <source>
        <dbReference type="SAM" id="MobiDB-lite"/>
    </source>
</evidence>
<feature type="compositionally biased region" description="Basic and acidic residues" evidence="7">
    <location>
        <begin position="23"/>
        <end position="34"/>
    </location>
</feature>
<dbReference type="GO" id="GO:0000712">
    <property type="term" value="P:resolution of meiotic recombination intermediates"/>
    <property type="evidence" value="ECO:0007669"/>
    <property type="project" value="TreeGrafter"/>
</dbReference>
<dbReference type="OrthoDB" id="2500381at2759"/>
<keyword evidence="6" id="KW-0539">Nucleus</keyword>
<dbReference type="GO" id="GO:0051382">
    <property type="term" value="P:kinetochore assembly"/>
    <property type="evidence" value="ECO:0007669"/>
    <property type="project" value="InterPro"/>
</dbReference>
<accession>E4V2E6</accession>
<dbReference type="VEuPathDB" id="FungiDB:MGYG_07218"/>
<evidence type="ECO:0000313" key="8">
    <source>
        <dbReference type="EMBL" id="EFR04211.1"/>
    </source>
</evidence>
<evidence type="ECO:0000256" key="6">
    <source>
        <dbReference type="ARBA" id="ARBA00023242"/>
    </source>
</evidence>
<dbReference type="OMA" id="QIQTGAM"/>
<feature type="region of interest" description="Disordered" evidence="7">
    <location>
        <begin position="1"/>
        <end position="91"/>
    </location>
</feature>
<dbReference type="GO" id="GO:0003677">
    <property type="term" value="F:DNA binding"/>
    <property type="evidence" value="ECO:0007669"/>
    <property type="project" value="UniProtKB-KW"/>
</dbReference>
<dbReference type="CDD" id="cd22921">
    <property type="entry name" value="HFD_CENP-X"/>
    <property type="match status" value="1"/>
</dbReference>
<dbReference type="GO" id="GO:0006281">
    <property type="term" value="P:DNA repair"/>
    <property type="evidence" value="ECO:0007669"/>
    <property type="project" value="UniProtKB-KW"/>
</dbReference>
<dbReference type="InterPro" id="IPR018552">
    <property type="entry name" value="CENP-X"/>
</dbReference>
<dbReference type="InterPro" id="IPR009072">
    <property type="entry name" value="Histone-fold"/>
</dbReference>
<comment type="similarity">
    <text evidence="2">Belongs to the CENP-X/MHF2 family.</text>
</comment>
<evidence type="ECO:0000313" key="9">
    <source>
        <dbReference type="Proteomes" id="UP000002669"/>
    </source>
</evidence>
<keyword evidence="3" id="KW-0227">DNA damage</keyword>
<evidence type="ECO:0000256" key="2">
    <source>
        <dbReference type="ARBA" id="ARBA00009359"/>
    </source>
</evidence>
<dbReference type="GO" id="GO:0071821">
    <property type="term" value="C:FANCM-MHF complex"/>
    <property type="evidence" value="ECO:0007669"/>
    <property type="project" value="TreeGrafter"/>
</dbReference>
<evidence type="ECO:0000256" key="3">
    <source>
        <dbReference type="ARBA" id="ARBA00022763"/>
    </source>
</evidence>
<gene>
    <name evidence="8" type="ORF">MGYG_07218</name>
</gene>
<dbReference type="Proteomes" id="UP000002669">
    <property type="component" value="Unassembled WGS sequence"/>
</dbReference>
<evidence type="ECO:0008006" key="10">
    <source>
        <dbReference type="Google" id="ProtNLM"/>
    </source>
</evidence>
<dbReference type="PANTHER" id="PTHR28680:SF1">
    <property type="entry name" value="CENTROMERE PROTEIN X"/>
    <property type="match status" value="1"/>
</dbReference>
<reference evidence="9" key="1">
    <citation type="journal article" date="2012" name="MBio">
        <title>Comparative genome analysis of Trichophyton rubrum and related dermatophytes reveals candidate genes involved in infection.</title>
        <authorList>
            <person name="Martinez D.A."/>
            <person name="Oliver B.G."/>
            <person name="Graeser Y."/>
            <person name="Goldberg J.M."/>
            <person name="Li W."/>
            <person name="Martinez-Rossi N.M."/>
            <person name="Monod M."/>
            <person name="Shelest E."/>
            <person name="Barton R.C."/>
            <person name="Birch E."/>
            <person name="Brakhage A.A."/>
            <person name="Chen Z."/>
            <person name="Gurr S.J."/>
            <person name="Heiman D."/>
            <person name="Heitman J."/>
            <person name="Kosti I."/>
            <person name="Rossi A."/>
            <person name="Saif S."/>
            <person name="Samalova M."/>
            <person name="Saunders C.W."/>
            <person name="Shea T."/>
            <person name="Summerbell R.C."/>
            <person name="Xu J."/>
            <person name="Young S."/>
            <person name="Zeng Q."/>
            <person name="Birren B.W."/>
            <person name="Cuomo C.A."/>
            <person name="White T.C."/>
        </authorList>
    </citation>
    <scope>NUCLEOTIDE SEQUENCE [LARGE SCALE GENOMIC DNA]</scope>
    <source>
        <strain evidence="9">ATCC MYA-4604 / CBS 118893</strain>
    </source>
</reference>
<comment type="subcellular location">
    <subcellularLocation>
        <location evidence="1">Nucleus</location>
    </subcellularLocation>
</comment>
<dbReference type="InParanoid" id="E4V2E6"/>
<dbReference type="HOGENOM" id="CLU_1321729_0_0_1"/>
<organism evidence="9">
    <name type="scientific">Arthroderma gypseum (strain ATCC MYA-4604 / CBS 118893)</name>
    <name type="common">Microsporum gypseum</name>
    <dbReference type="NCBI Taxonomy" id="535722"/>
    <lineage>
        <taxon>Eukaryota</taxon>
        <taxon>Fungi</taxon>
        <taxon>Dikarya</taxon>
        <taxon>Ascomycota</taxon>
        <taxon>Pezizomycotina</taxon>
        <taxon>Eurotiomycetes</taxon>
        <taxon>Eurotiomycetidae</taxon>
        <taxon>Onygenales</taxon>
        <taxon>Arthrodermataceae</taxon>
        <taxon>Nannizzia</taxon>
    </lineage>
</organism>
<keyword evidence="5" id="KW-0234">DNA repair</keyword>
<keyword evidence="4" id="KW-0238">DNA-binding</keyword>
<keyword evidence="9" id="KW-1185">Reference proteome</keyword>
<dbReference type="Gene3D" id="1.10.20.10">
    <property type="entry name" value="Histone, subunit A"/>
    <property type="match status" value="1"/>
</dbReference>
<dbReference type="EMBL" id="DS989827">
    <property type="protein sequence ID" value="EFR04211.1"/>
    <property type="molecule type" value="Genomic_DNA"/>
</dbReference>
<dbReference type="eggNOG" id="ENOG502S98G">
    <property type="taxonomic scope" value="Eukaryota"/>
</dbReference>
<evidence type="ECO:0000256" key="4">
    <source>
        <dbReference type="ARBA" id="ARBA00023125"/>
    </source>
</evidence>
<feature type="compositionally biased region" description="Polar residues" evidence="7">
    <location>
        <begin position="45"/>
        <end position="59"/>
    </location>
</feature>
<dbReference type="RefSeq" id="XP_003171219.1">
    <property type="nucleotide sequence ID" value="XM_003171171.1"/>
</dbReference>
<dbReference type="AlphaFoldDB" id="E4V2E6"/>
<proteinExistence type="inferred from homology"/>